<name>A0A8I3A9K2_9AGAM</name>
<keyword evidence="2" id="KW-1185">Reference proteome</keyword>
<proteinExistence type="predicted"/>
<sequence length="49" mass="5322">MTLALSTMRGVTKICPTHQVSGENPPDVKGYATADVFIKHCTIEGLYKV</sequence>
<evidence type="ECO:0000313" key="2">
    <source>
        <dbReference type="Proteomes" id="UP000683000"/>
    </source>
</evidence>
<accession>A0A8I3A9K2</accession>
<dbReference type="EMBL" id="JAGFBS010000015">
    <property type="protein sequence ID" value="KAG6375243.1"/>
    <property type="molecule type" value="Genomic_DNA"/>
</dbReference>
<reference evidence="1" key="1">
    <citation type="submission" date="2021-03" db="EMBL/GenBank/DDBJ databases">
        <title>Evolutionary innovations through gain and loss of genes in the ectomycorrhizal Boletales.</title>
        <authorList>
            <person name="Wu G."/>
            <person name="Miyauchi S."/>
            <person name="Morin E."/>
            <person name="Yang Z.-L."/>
            <person name="Xu J."/>
            <person name="Martin F.M."/>
        </authorList>
    </citation>
    <scope>NUCLEOTIDE SEQUENCE</scope>
    <source>
        <strain evidence="1">BR01</strain>
    </source>
</reference>
<organism evidence="1 2">
    <name type="scientific">Boletus reticuloceps</name>
    <dbReference type="NCBI Taxonomy" id="495285"/>
    <lineage>
        <taxon>Eukaryota</taxon>
        <taxon>Fungi</taxon>
        <taxon>Dikarya</taxon>
        <taxon>Basidiomycota</taxon>
        <taxon>Agaricomycotina</taxon>
        <taxon>Agaricomycetes</taxon>
        <taxon>Agaricomycetidae</taxon>
        <taxon>Boletales</taxon>
        <taxon>Boletineae</taxon>
        <taxon>Boletaceae</taxon>
        <taxon>Boletoideae</taxon>
        <taxon>Boletus</taxon>
    </lineage>
</organism>
<evidence type="ECO:0000313" key="1">
    <source>
        <dbReference type="EMBL" id="KAG6375243.1"/>
    </source>
</evidence>
<dbReference type="AlphaFoldDB" id="A0A8I3A9K2"/>
<protein>
    <submittedName>
        <fullName evidence="1">Uncharacterized protein</fullName>
    </submittedName>
</protein>
<dbReference type="Proteomes" id="UP000683000">
    <property type="component" value="Unassembled WGS sequence"/>
</dbReference>
<comment type="caution">
    <text evidence="1">The sequence shown here is derived from an EMBL/GenBank/DDBJ whole genome shotgun (WGS) entry which is preliminary data.</text>
</comment>
<gene>
    <name evidence="1" type="ORF">JVT61DRAFT_3459</name>
</gene>